<reference evidence="3" key="1">
    <citation type="journal article" date="2010" name="Science">
        <title>Plasticity of animal genome architecture unmasked by rapid evolution of a pelagic tunicate.</title>
        <authorList>
            <person name="Denoeud F."/>
            <person name="Henriet S."/>
            <person name="Mungpakdee S."/>
            <person name="Aury J.M."/>
            <person name="Da Silva C."/>
            <person name="Brinkmann H."/>
            <person name="Mikhaleva J."/>
            <person name="Olsen L.C."/>
            <person name="Jubin C."/>
            <person name="Canestro C."/>
            <person name="Bouquet J.M."/>
            <person name="Danks G."/>
            <person name="Poulain J."/>
            <person name="Campsteijn C."/>
            <person name="Adamski M."/>
            <person name="Cross I."/>
            <person name="Yadetie F."/>
            <person name="Muffato M."/>
            <person name="Louis A."/>
            <person name="Butcher S."/>
            <person name="Tsagkogeorga G."/>
            <person name="Konrad A."/>
            <person name="Singh S."/>
            <person name="Jensen M.F."/>
            <person name="Cong E.H."/>
            <person name="Eikeseth-Otteraa H."/>
            <person name="Noel B."/>
            <person name="Anthouard V."/>
            <person name="Porcel B.M."/>
            <person name="Kachouri-Lafond R."/>
            <person name="Nishino A."/>
            <person name="Ugolini M."/>
            <person name="Chourrout P."/>
            <person name="Nishida H."/>
            <person name="Aasland R."/>
            <person name="Huzurbazar S."/>
            <person name="Westhof E."/>
            <person name="Delsuc F."/>
            <person name="Lehrach H."/>
            <person name="Reinhardt R."/>
            <person name="Weissenbach J."/>
            <person name="Roy S.W."/>
            <person name="Artiguenave F."/>
            <person name="Postlethwait J.H."/>
            <person name="Manak J.R."/>
            <person name="Thompson E.M."/>
            <person name="Jaillon O."/>
            <person name="Du Pasquier L."/>
            <person name="Boudinot P."/>
            <person name="Liberles D.A."/>
            <person name="Volff J.N."/>
            <person name="Philippe H."/>
            <person name="Lenhard B."/>
            <person name="Roest Crollius H."/>
            <person name="Wincker P."/>
            <person name="Chourrout D."/>
        </authorList>
    </citation>
    <scope>NUCLEOTIDE SEQUENCE [LARGE SCALE GENOMIC DNA]</scope>
</reference>
<keyword evidence="2" id="KW-1133">Transmembrane helix</keyword>
<accession>E4YZI0</accession>
<protein>
    <submittedName>
        <fullName evidence="3">Uncharacterized protein</fullName>
    </submittedName>
</protein>
<keyword evidence="2" id="KW-0472">Membrane</keyword>
<sequence length="151" mass="17663">MTQEVPINEGTKIAKIEEIAHKKTGIEFDPGRKKAICREERERMSERTGIPRCDSDTMPETDSEYTSEDSSRSLVQISSKKCLIPQPKNRRLKYNMKHQWYKFIYRLGSLLERQSSLSVFFMFSFLIGLVAITYCENDELIVYSRQQKVNP</sequence>
<evidence type="ECO:0000256" key="1">
    <source>
        <dbReference type="SAM" id="MobiDB-lite"/>
    </source>
</evidence>
<dbReference type="Proteomes" id="UP000011014">
    <property type="component" value="Unassembled WGS sequence"/>
</dbReference>
<evidence type="ECO:0000256" key="2">
    <source>
        <dbReference type="SAM" id="Phobius"/>
    </source>
</evidence>
<evidence type="ECO:0000313" key="3">
    <source>
        <dbReference type="EMBL" id="CBY40858.1"/>
    </source>
</evidence>
<feature type="compositionally biased region" description="Acidic residues" evidence="1">
    <location>
        <begin position="57"/>
        <end position="67"/>
    </location>
</feature>
<dbReference type="EMBL" id="FN656148">
    <property type="protein sequence ID" value="CBY40858.1"/>
    <property type="molecule type" value="Genomic_DNA"/>
</dbReference>
<feature type="non-terminal residue" evidence="3">
    <location>
        <position position="151"/>
    </location>
</feature>
<proteinExistence type="predicted"/>
<keyword evidence="2" id="KW-0812">Transmembrane</keyword>
<name>E4YZI0_OIKDI</name>
<dbReference type="AlphaFoldDB" id="E4YZI0"/>
<organism evidence="3">
    <name type="scientific">Oikopleura dioica</name>
    <name type="common">Tunicate</name>
    <dbReference type="NCBI Taxonomy" id="34765"/>
    <lineage>
        <taxon>Eukaryota</taxon>
        <taxon>Metazoa</taxon>
        <taxon>Chordata</taxon>
        <taxon>Tunicata</taxon>
        <taxon>Appendicularia</taxon>
        <taxon>Copelata</taxon>
        <taxon>Oikopleuridae</taxon>
        <taxon>Oikopleura</taxon>
    </lineage>
</organism>
<feature type="region of interest" description="Disordered" evidence="1">
    <location>
        <begin position="38"/>
        <end position="73"/>
    </location>
</feature>
<gene>
    <name evidence="3" type="ORF">GSOID_T00022898001</name>
</gene>
<feature type="transmembrane region" description="Helical" evidence="2">
    <location>
        <begin position="116"/>
        <end position="134"/>
    </location>
</feature>